<organism evidence="1">
    <name type="scientific">Manihot esculenta</name>
    <name type="common">Cassava</name>
    <name type="synonym">Jatropha manihot</name>
    <dbReference type="NCBI Taxonomy" id="3983"/>
    <lineage>
        <taxon>Eukaryota</taxon>
        <taxon>Viridiplantae</taxon>
        <taxon>Streptophyta</taxon>
        <taxon>Embryophyta</taxon>
        <taxon>Tracheophyta</taxon>
        <taxon>Spermatophyta</taxon>
        <taxon>Magnoliopsida</taxon>
        <taxon>eudicotyledons</taxon>
        <taxon>Gunneridae</taxon>
        <taxon>Pentapetalae</taxon>
        <taxon>rosids</taxon>
        <taxon>fabids</taxon>
        <taxon>Malpighiales</taxon>
        <taxon>Euphorbiaceae</taxon>
        <taxon>Crotonoideae</taxon>
        <taxon>Manihoteae</taxon>
        <taxon>Manihot</taxon>
    </lineage>
</organism>
<protein>
    <submittedName>
        <fullName evidence="1">Uncharacterized protein</fullName>
    </submittedName>
</protein>
<dbReference type="AlphaFoldDB" id="A0A2C9UK68"/>
<evidence type="ECO:0000313" key="1">
    <source>
        <dbReference type="EMBL" id="OAY30787.1"/>
    </source>
</evidence>
<proteinExistence type="predicted"/>
<accession>A0A2C9UK68</accession>
<sequence>MCIYLLCWQPLTLIPSQIFRIFYYYDFATSSLNFIIGDDQAFETFGHINSFTNLAHLLFCCDHRMPAKLKGKDFRSQFMIYDTECWAVNKEHMYKLSVANMRMLR</sequence>
<reference evidence="1" key="1">
    <citation type="submission" date="2016-02" db="EMBL/GenBank/DDBJ databases">
        <title>WGS assembly of Manihot esculenta.</title>
        <authorList>
            <person name="Bredeson J.V."/>
            <person name="Prochnik S.E."/>
            <person name="Lyons J.B."/>
            <person name="Schmutz J."/>
            <person name="Grimwood J."/>
            <person name="Vrebalov J."/>
            <person name="Bart R.S."/>
            <person name="Amuge T."/>
            <person name="Ferguson M.E."/>
            <person name="Green R."/>
            <person name="Putnam N."/>
            <person name="Stites J."/>
            <person name="Rounsley S."/>
            <person name="Rokhsar D.S."/>
        </authorList>
    </citation>
    <scope>NUCLEOTIDE SEQUENCE [LARGE SCALE GENOMIC DNA]</scope>
    <source>
        <tissue evidence="1">Leaf</tissue>
    </source>
</reference>
<gene>
    <name evidence="1" type="ORF">MANES_14G058800</name>
</gene>
<name>A0A2C9UK68_MANES</name>
<dbReference type="EMBL" id="CM004400">
    <property type="protein sequence ID" value="OAY30787.1"/>
    <property type="molecule type" value="Genomic_DNA"/>
</dbReference>
<dbReference type="STRING" id="3983.A0A2C9UK68"/>